<keyword evidence="3" id="KW-1185">Reference proteome</keyword>
<protein>
    <submittedName>
        <fullName evidence="2">Uncharacterized protein</fullName>
    </submittedName>
</protein>
<evidence type="ECO:0000313" key="3">
    <source>
        <dbReference type="Proteomes" id="UP000324222"/>
    </source>
</evidence>
<comment type="caution">
    <text evidence="2">The sequence shown here is derived from an EMBL/GenBank/DDBJ whole genome shotgun (WGS) entry which is preliminary data.</text>
</comment>
<feature type="region of interest" description="Disordered" evidence="1">
    <location>
        <begin position="71"/>
        <end position="100"/>
    </location>
</feature>
<evidence type="ECO:0000256" key="1">
    <source>
        <dbReference type="SAM" id="MobiDB-lite"/>
    </source>
</evidence>
<sequence length="100" mass="11026">MLLMCSPEVLKHQHMLRADRRFWRGGIRAPYGNDERVRGGMGGKAASMRAEEEGRRHAGMEKVQVRVAGLRGMVQDGEKEGKTAQGSYPERTGGSNPLTS</sequence>
<name>A0A5B7JMA4_PORTR</name>
<dbReference type="Proteomes" id="UP000324222">
    <property type="component" value="Unassembled WGS sequence"/>
</dbReference>
<gene>
    <name evidence="2" type="ORF">E2C01_093264</name>
</gene>
<accession>A0A5B7JMA4</accession>
<dbReference type="EMBL" id="VSRR010112050">
    <property type="protein sequence ID" value="MPC97920.1"/>
    <property type="molecule type" value="Genomic_DNA"/>
</dbReference>
<proteinExistence type="predicted"/>
<dbReference type="AlphaFoldDB" id="A0A5B7JMA4"/>
<reference evidence="2 3" key="1">
    <citation type="submission" date="2019-05" db="EMBL/GenBank/DDBJ databases">
        <title>Another draft genome of Portunus trituberculatus and its Hox gene families provides insights of decapod evolution.</title>
        <authorList>
            <person name="Jeong J.-H."/>
            <person name="Song I."/>
            <person name="Kim S."/>
            <person name="Choi T."/>
            <person name="Kim D."/>
            <person name="Ryu S."/>
            <person name="Kim W."/>
        </authorList>
    </citation>
    <scope>NUCLEOTIDE SEQUENCE [LARGE SCALE GENOMIC DNA]</scope>
    <source>
        <tissue evidence="2">Muscle</tissue>
    </source>
</reference>
<organism evidence="2 3">
    <name type="scientific">Portunus trituberculatus</name>
    <name type="common">Swimming crab</name>
    <name type="synonym">Neptunus trituberculatus</name>
    <dbReference type="NCBI Taxonomy" id="210409"/>
    <lineage>
        <taxon>Eukaryota</taxon>
        <taxon>Metazoa</taxon>
        <taxon>Ecdysozoa</taxon>
        <taxon>Arthropoda</taxon>
        <taxon>Crustacea</taxon>
        <taxon>Multicrustacea</taxon>
        <taxon>Malacostraca</taxon>
        <taxon>Eumalacostraca</taxon>
        <taxon>Eucarida</taxon>
        <taxon>Decapoda</taxon>
        <taxon>Pleocyemata</taxon>
        <taxon>Brachyura</taxon>
        <taxon>Eubrachyura</taxon>
        <taxon>Portunoidea</taxon>
        <taxon>Portunidae</taxon>
        <taxon>Portuninae</taxon>
        <taxon>Portunus</taxon>
    </lineage>
</organism>
<evidence type="ECO:0000313" key="2">
    <source>
        <dbReference type="EMBL" id="MPC97920.1"/>
    </source>
</evidence>